<organism evidence="1 2">
    <name type="scientific">Neobacillus massiliamazoniensis</name>
    <dbReference type="NCBI Taxonomy" id="1499688"/>
    <lineage>
        <taxon>Bacteria</taxon>
        <taxon>Bacillati</taxon>
        <taxon>Bacillota</taxon>
        <taxon>Bacilli</taxon>
        <taxon>Bacillales</taxon>
        <taxon>Bacillaceae</taxon>
        <taxon>Neobacillus</taxon>
    </lineage>
</organism>
<dbReference type="AlphaFoldDB" id="A0A0U1NQT9"/>
<dbReference type="EMBL" id="CVRB01000001">
    <property type="protein sequence ID" value="CRK80411.1"/>
    <property type="molecule type" value="Genomic_DNA"/>
</dbReference>
<gene>
    <name evidence="1" type="ORF">BN000_00294</name>
</gene>
<dbReference type="STRING" id="1499688.BN000_00294"/>
<accession>A0A0U1NQT9</accession>
<dbReference type="Proteomes" id="UP000199087">
    <property type="component" value="Unassembled WGS sequence"/>
</dbReference>
<evidence type="ECO:0000313" key="2">
    <source>
        <dbReference type="Proteomes" id="UP000199087"/>
    </source>
</evidence>
<reference evidence="2" key="1">
    <citation type="submission" date="2015-05" db="EMBL/GenBank/DDBJ databases">
        <authorList>
            <person name="Urmite Genomes"/>
        </authorList>
    </citation>
    <scope>NUCLEOTIDE SEQUENCE [LARGE SCALE GENOMIC DNA]</scope>
    <source>
        <strain evidence="2">LF1</strain>
    </source>
</reference>
<sequence>MNWGLVVFLYWGGRTGLPKAEFDEDMVETVESA</sequence>
<proteinExistence type="predicted"/>
<name>A0A0U1NQT9_9BACI</name>
<keyword evidence="2" id="KW-1185">Reference proteome</keyword>
<evidence type="ECO:0000313" key="1">
    <source>
        <dbReference type="EMBL" id="CRK80411.1"/>
    </source>
</evidence>
<protein>
    <submittedName>
        <fullName evidence="1">Uncharacterized protein</fullName>
    </submittedName>
</protein>